<dbReference type="AlphaFoldDB" id="A0A9P6XQU1"/>
<proteinExistence type="predicted"/>
<dbReference type="EMBL" id="JAANIU010012657">
    <property type="protein sequence ID" value="KAG1530353.1"/>
    <property type="molecule type" value="Genomic_DNA"/>
</dbReference>
<sequence>MQQRGVLGDHADLLAKAFLGDMGDVLVVDQDAAAFQVVQAQQHVHQGRFAGAGRADQADLLARLHHQVQAGDHAALLAIVEVDVLEMHAATAAGRWG</sequence>
<keyword evidence="2" id="KW-1185">Reference proteome</keyword>
<dbReference type="AntiFam" id="ANF00095">
    <property type="entry name" value="Shadow ORF (opposite ABC transporters)"/>
</dbReference>
<dbReference type="Proteomes" id="UP000740926">
    <property type="component" value="Unassembled WGS sequence"/>
</dbReference>
<evidence type="ECO:0000313" key="1">
    <source>
        <dbReference type="EMBL" id="KAG1530353.1"/>
    </source>
</evidence>
<reference evidence="1 2" key="1">
    <citation type="journal article" date="2020" name="Microb. Genom.">
        <title>Genetic diversity of clinical and environmental Mucorales isolates obtained from an investigation of mucormycosis cases among solid organ transplant recipients.</title>
        <authorList>
            <person name="Nguyen M.H."/>
            <person name="Kaul D."/>
            <person name="Muto C."/>
            <person name="Cheng S.J."/>
            <person name="Richter R.A."/>
            <person name="Bruno V.M."/>
            <person name="Liu G."/>
            <person name="Beyhan S."/>
            <person name="Sundermann A.J."/>
            <person name="Mounaud S."/>
            <person name="Pasculle A.W."/>
            <person name="Nierman W.C."/>
            <person name="Driscoll E."/>
            <person name="Cumbie R."/>
            <person name="Clancy C.J."/>
            <person name="Dupont C.L."/>
        </authorList>
    </citation>
    <scope>NUCLEOTIDE SEQUENCE [LARGE SCALE GENOMIC DNA]</scope>
    <source>
        <strain evidence="1 2">GL24</strain>
    </source>
</reference>
<protein>
    <submittedName>
        <fullName evidence="1">Uncharacterized protein</fullName>
    </submittedName>
</protein>
<name>A0A9P6XQU1_9FUNG</name>
<accession>A0A9P6XQU1</accession>
<organism evidence="1 2">
    <name type="scientific">Rhizopus delemar</name>
    <dbReference type="NCBI Taxonomy" id="936053"/>
    <lineage>
        <taxon>Eukaryota</taxon>
        <taxon>Fungi</taxon>
        <taxon>Fungi incertae sedis</taxon>
        <taxon>Mucoromycota</taxon>
        <taxon>Mucoromycotina</taxon>
        <taxon>Mucoromycetes</taxon>
        <taxon>Mucorales</taxon>
        <taxon>Mucorineae</taxon>
        <taxon>Rhizopodaceae</taxon>
        <taxon>Rhizopus</taxon>
    </lineage>
</organism>
<gene>
    <name evidence="1" type="ORF">G6F50_017374</name>
</gene>
<comment type="caution">
    <text evidence="1">The sequence shown here is derived from an EMBL/GenBank/DDBJ whole genome shotgun (WGS) entry which is preliminary data.</text>
</comment>
<evidence type="ECO:0000313" key="2">
    <source>
        <dbReference type="Proteomes" id="UP000740926"/>
    </source>
</evidence>